<feature type="region of interest" description="Disordered" evidence="1">
    <location>
        <begin position="232"/>
        <end position="260"/>
    </location>
</feature>
<reference evidence="2" key="2">
    <citation type="submission" date="2010-07" db="EMBL/GenBank/DDBJ databases">
        <authorList>
            <consortium name="The Broad Institute Genome Sequencing Platform"/>
            <consortium name="Broad Institute Genome Sequencing Center for Infectious Disease"/>
            <person name="Ma L.-J."/>
            <person name="Dead R."/>
            <person name="Young S."/>
            <person name="Zeng Q."/>
            <person name="Koehrsen M."/>
            <person name="Alvarado L."/>
            <person name="Berlin A."/>
            <person name="Chapman S.B."/>
            <person name="Chen Z."/>
            <person name="Freedman E."/>
            <person name="Gellesch M."/>
            <person name="Goldberg J."/>
            <person name="Griggs A."/>
            <person name="Gujja S."/>
            <person name="Heilman E.R."/>
            <person name="Heiman D."/>
            <person name="Hepburn T."/>
            <person name="Howarth C."/>
            <person name="Jen D."/>
            <person name="Larson L."/>
            <person name="Mehta T."/>
            <person name="Neiman D."/>
            <person name="Pearson M."/>
            <person name="Roberts A."/>
            <person name="Saif S."/>
            <person name="Shea T."/>
            <person name="Shenoy N."/>
            <person name="Sisk P."/>
            <person name="Stolte C."/>
            <person name="Sykes S."/>
            <person name="Walk T."/>
            <person name="White J."/>
            <person name="Yandava C."/>
            <person name="Haas B."/>
            <person name="Nusbaum C."/>
            <person name="Birren B."/>
        </authorList>
    </citation>
    <scope>NUCLEOTIDE SEQUENCE</scope>
    <source>
        <strain evidence="2">R3-111a-1</strain>
    </source>
</reference>
<dbReference type="GeneID" id="20353656"/>
<dbReference type="HOGENOM" id="CLU_1069754_0_0_1"/>
<organism evidence="2">
    <name type="scientific">Gaeumannomyces tritici (strain R3-111a-1)</name>
    <name type="common">Wheat and barley take-all root rot fungus</name>
    <name type="synonym">Gaeumannomyces graminis var. tritici</name>
    <dbReference type="NCBI Taxonomy" id="644352"/>
    <lineage>
        <taxon>Eukaryota</taxon>
        <taxon>Fungi</taxon>
        <taxon>Dikarya</taxon>
        <taxon>Ascomycota</taxon>
        <taxon>Pezizomycotina</taxon>
        <taxon>Sordariomycetes</taxon>
        <taxon>Sordariomycetidae</taxon>
        <taxon>Magnaporthales</taxon>
        <taxon>Magnaporthaceae</taxon>
        <taxon>Gaeumannomyces</taxon>
    </lineage>
</organism>
<proteinExistence type="predicted"/>
<evidence type="ECO:0000313" key="2">
    <source>
        <dbReference type="EMBL" id="EJT69582.1"/>
    </source>
</evidence>
<dbReference type="AlphaFoldDB" id="J3PI70"/>
<name>J3PI70_GAET3</name>
<reference evidence="3" key="4">
    <citation type="journal article" date="2015" name="G3 (Bethesda)">
        <title>Genome sequences of three phytopathogenic species of the Magnaporthaceae family of fungi.</title>
        <authorList>
            <person name="Okagaki L.H."/>
            <person name="Nunes C.C."/>
            <person name="Sailsbery J."/>
            <person name="Clay B."/>
            <person name="Brown D."/>
            <person name="John T."/>
            <person name="Oh Y."/>
            <person name="Young N."/>
            <person name="Fitzgerald M."/>
            <person name="Haas B.J."/>
            <person name="Zeng Q."/>
            <person name="Young S."/>
            <person name="Adiconis X."/>
            <person name="Fan L."/>
            <person name="Levin J.Z."/>
            <person name="Mitchell T.K."/>
            <person name="Okubara P.A."/>
            <person name="Farman M.L."/>
            <person name="Kohn L.M."/>
            <person name="Birren B."/>
            <person name="Ma L.-J."/>
            <person name="Dean R.A."/>
        </authorList>
    </citation>
    <scope>NUCLEOTIDE SEQUENCE</scope>
    <source>
        <strain evidence="3">R3-111a-1</strain>
    </source>
</reference>
<reference evidence="4" key="1">
    <citation type="submission" date="2010-07" db="EMBL/GenBank/DDBJ databases">
        <title>The genome sequence of Gaeumannomyces graminis var. tritici strain R3-111a-1.</title>
        <authorList>
            <consortium name="The Broad Institute Genome Sequencing Platform"/>
            <person name="Ma L.-J."/>
            <person name="Dead R."/>
            <person name="Young S."/>
            <person name="Zeng Q."/>
            <person name="Koehrsen M."/>
            <person name="Alvarado L."/>
            <person name="Berlin A."/>
            <person name="Chapman S.B."/>
            <person name="Chen Z."/>
            <person name="Freedman E."/>
            <person name="Gellesch M."/>
            <person name="Goldberg J."/>
            <person name="Griggs A."/>
            <person name="Gujja S."/>
            <person name="Heilman E.R."/>
            <person name="Heiman D."/>
            <person name="Hepburn T."/>
            <person name="Howarth C."/>
            <person name="Jen D."/>
            <person name="Larson L."/>
            <person name="Mehta T."/>
            <person name="Neiman D."/>
            <person name="Pearson M."/>
            <person name="Roberts A."/>
            <person name="Saif S."/>
            <person name="Shea T."/>
            <person name="Shenoy N."/>
            <person name="Sisk P."/>
            <person name="Stolte C."/>
            <person name="Sykes S."/>
            <person name="Walk T."/>
            <person name="White J."/>
            <person name="Yandava C."/>
            <person name="Haas B."/>
            <person name="Nusbaum C."/>
            <person name="Birren B."/>
        </authorList>
    </citation>
    <scope>NUCLEOTIDE SEQUENCE [LARGE SCALE GENOMIC DNA]</scope>
    <source>
        <strain evidence="4">R3-111a-1</strain>
    </source>
</reference>
<gene>
    <name evidence="3" type="primary">20353656</name>
    <name evidence="2" type="ORF">GGTG_13198</name>
</gene>
<dbReference type="RefSeq" id="XP_009229367.1">
    <property type="nucleotide sequence ID" value="XM_009231103.1"/>
</dbReference>
<dbReference type="EnsemblFungi" id="EJT69582">
    <property type="protein sequence ID" value="EJT69582"/>
    <property type="gene ID" value="GGTG_13198"/>
</dbReference>
<keyword evidence="4" id="KW-1185">Reference proteome</keyword>
<reference evidence="3" key="5">
    <citation type="submission" date="2018-04" db="UniProtKB">
        <authorList>
            <consortium name="EnsemblFungi"/>
        </authorList>
    </citation>
    <scope>IDENTIFICATION</scope>
    <source>
        <strain evidence="3">R3-111a-1</strain>
    </source>
</reference>
<evidence type="ECO:0000256" key="1">
    <source>
        <dbReference type="SAM" id="MobiDB-lite"/>
    </source>
</evidence>
<dbReference type="EMBL" id="GL385404">
    <property type="protein sequence ID" value="EJT69582.1"/>
    <property type="molecule type" value="Genomic_DNA"/>
</dbReference>
<sequence>MNKNRLRIPQRAGMLLWIFFLPMRPSDFTGRRSLVVLSWQTAAMRCTYGKVSAQALVWVPKKSGTCVALGAPLRQARHATDTLSLYHFLRLVYVHVAQPCFDLMPAHLAHQQTTSTPYNHVPMSVPCPHWPGPSIPSVLGSNDLSPLRIYLLASFWHPAPALPHHPPPQASESLERRLLAFCFAACIVVVIPLHLCQRLPVLDQPVLRLAWSAAGRKVSRKGCWGSIKLDPSPTSCRARVAESPLSEEQTRYTQAPRKRE</sequence>
<dbReference type="Proteomes" id="UP000006039">
    <property type="component" value="Unassembled WGS sequence"/>
</dbReference>
<reference evidence="2" key="3">
    <citation type="submission" date="2010-09" db="EMBL/GenBank/DDBJ databases">
        <title>Annotation of Gaeumannomyces graminis var. tritici R3-111a-1.</title>
        <authorList>
            <consortium name="The Broad Institute Genome Sequencing Platform"/>
            <person name="Ma L.-J."/>
            <person name="Dead R."/>
            <person name="Young S.K."/>
            <person name="Zeng Q."/>
            <person name="Gargeya S."/>
            <person name="Fitzgerald M."/>
            <person name="Haas B."/>
            <person name="Abouelleil A."/>
            <person name="Alvarado L."/>
            <person name="Arachchi H.M."/>
            <person name="Berlin A."/>
            <person name="Brown A."/>
            <person name="Chapman S.B."/>
            <person name="Chen Z."/>
            <person name="Dunbar C."/>
            <person name="Freedman E."/>
            <person name="Gearin G."/>
            <person name="Gellesch M."/>
            <person name="Goldberg J."/>
            <person name="Griggs A."/>
            <person name="Gujja S."/>
            <person name="Heiman D."/>
            <person name="Howarth C."/>
            <person name="Larson L."/>
            <person name="Lui A."/>
            <person name="MacDonald P.J.P."/>
            <person name="Mehta T."/>
            <person name="Montmayeur A."/>
            <person name="Murphy C."/>
            <person name="Neiman D."/>
            <person name="Pearson M."/>
            <person name="Priest M."/>
            <person name="Roberts A."/>
            <person name="Saif S."/>
            <person name="Shea T."/>
            <person name="Shenoy N."/>
            <person name="Sisk P."/>
            <person name="Stolte C."/>
            <person name="Sykes S."/>
            <person name="Yandava C."/>
            <person name="Wortman J."/>
            <person name="Nusbaum C."/>
            <person name="Birren B."/>
        </authorList>
    </citation>
    <scope>NUCLEOTIDE SEQUENCE</scope>
    <source>
        <strain evidence="2">R3-111a-1</strain>
    </source>
</reference>
<accession>J3PI70</accession>
<evidence type="ECO:0000313" key="3">
    <source>
        <dbReference type="EnsemblFungi" id="EJT69582"/>
    </source>
</evidence>
<dbReference type="VEuPathDB" id="FungiDB:GGTG_13198"/>
<protein>
    <submittedName>
        <fullName evidence="2 3">Uncharacterized protein</fullName>
    </submittedName>
</protein>
<evidence type="ECO:0000313" key="4">
    <source>
        <dbReference type="Proteomes" id="UP000006039"/>
    </source>
</evidence>